<gene>
    <name evidence="1" type="ORF">DZF91_38640</name>
</gene>
<sequence>MRQRGEQPTFRRLQRAAAAGEHRLEVTVLNRDGAVATSDETNWLSIWPLDGSDPAGTEVDNGHGEGSLPAGDYSLNAEVDHQEADGTWSRTIIWLPKVTVTGDVSLTLDARTANPVQVTVDKAGARPAGTEVDLVQRIAGRRRHLTGTFGLAGDHLYVTPASAEGGTEYEVQSLLTQNGKTEGSPYAYNIASKAAGVPADLTLSARTKDLAAVKVRYASEGRPGCAGAHAGVDWGTGSVLSFYWGAGAVPTTRTEYYTPGLDWLRDEALTTADCAFDENDIRTRTDRFPTAGAYTRSWNKGPLGPADGRLILDTGNGTGFSAAMLSERGALSNIRRYSFLKGDSALVSLSGESIGQSVVPGYGRIWARPEPGRYTLTTNATRSAPWSDLATSQHVVWDVMVGQDDIIKLPTVEYRTALDDENRAPANTTQTLTLTLQQAKAGVKPTLWTSFDDGESWTPVSVSADGDRWTASFRNPAKGFVSLRTKIDGAVDQTVIRAYGLR</sequence>
<reference evidence="1 2" key="1">
    <citation type="submission" date="2018-08" db="EMBL/GenBank/DDBJ databases">
        <title>Actinomadura jelena sp. nov., a novel Actinomycete isolated from soil in Chad.</title>
        <authorList>
            <person name="Shi L."/>
        </authorList>
    </citation>
    <scope>NUCLEOTIDE SEQUENCE [LARGE SCALE GENOMIC DNA]</scope>
    <source>
        <strain evidence="1 2">NEAU-G17</strain>
    </source>
</reference>
<accession>A0A372J8P7</accession>
<proteinExistence type="predicted"/>
<keyword evidence="2" id="KW-1185">Reference proteome</keyword>
<comment type="caution">
    <text evidence="1">The sequence shown here is derived from an EMBL/GenBank/DDBJ whole genome shotgun (WGS) entry which is preliminary data.</text>
</comment>
<evidence type="ECO:0000313" key="1">
    <source>
        <dbReference type="EMBL" id="RFU36360.1"/>
    </source>
</evidence>
<organism evidence="1 2">
    <name type="scientific">Actinomadura logoneensis</name>
    <dbReference type="NCBI Taxonomy" id="2293572"/>
    <lineage>
        <taxon>Bacteria</taxon>
        <taxon>Bacillati</taxon>
        <taxon>Actinomycetota</taxon>
        <taxon>Actinomycetes</taxon>
        <taxon>Streptosporangiales</taxon>
        <taxon>Thermomonosporaceae</taxon>
        <taxon>Actinomadura</taxon>
    </lineage>
</organism>
<dbReference type="EMBL" id="QURH01001054">
    <property type="protein sequence ID" value="RFU36360.1"/>
    <property type="molecule type" value="Genomic_DNA"/>
</dbReference>
<dbReference type="Proteomes" id="UP000261811">
    <property type="component" value="Unassembled WGS sequence"/>
</dbReference>
<name>A0A372J8P7_9ACTN</name>
<protein>
    <submittedName>
        <fullName evidence="1">Uncharacterized protein</fullName>
    </submittedName>
</protein>
<evidence type="ECO:0000313" key="2">
    <source>
        <dbReference type="Proteomes" id="UP000261811"/>
    </source>
</evidence>
<dbReference type="AlphaFoldDB" id="A0A372J8P7"/>